<dbReference type="Gene3D" id="1.50.10.140">
    <property type="match status" value="1"/>
</dbReference>
<keyword evidence="2" id="KW-1185">Reference proteome</keyword>
<evidence type="ECO:0008006" key="3">
    <source>
        <dbReference type="Google" id="ProtNLM"/>
    </source>
</evidence>
<evidence type="ECO:0000313" key="1">
    <source>
        <dbReference type="EMBL" id="WOH38724.1"/>
    </source>
</evidence>
<evidence type="ECO:0000313" key="2">
    <source>
        <dbReference type="Proteomes" id="UP001301442"/>
    </source>
</evidence>
<dbReference type="Proteomes" id="UP001301442">
    <property type="component" value="Chromosome"/>
</dbReference>
<name>A0ABZ0GST1_9GAMM</name>
<sequence length="444" mass="49900">MEKLQLTSSSTTTRANINTGVNPVVRFIRYLPILLFAAVFHTQAQSDDEIINKLYRDSYQFWQQIREPNGVYRDGFQLSNKQSVRGSIANAGMGLVALAIGHAQGWQPNAENLALQTLTTLSGNTPGFTPARNAAGCYMHFFNVHTGQAMSKDFSPIDTDIMLLGATFIKNYFSKNQQIGQLVDQLLASVDQAKFIGDPIKGQIALSMNANGEPSGAWTIPFNEYMIVAWLAKQQSKDDNSAANQLWSRHYQTPKNLKKALFGKAQTPVLSVSNKRYVTMFTFLFNYYLVHHFSNSPEYVQAMKNAAKADFSWWQEQDIKQWQPYEWGTGAGATITGYNADRIFNRGSRDENPYQIVSPHILSGFSPVKPSVKADLVAMYRAGPDKAIYQLSPEVSVLWRYSLKQKHWRAKAVQGVDFSTMLFGLAALPDFLGADFFNRYNTLE</sequence>
<dbReference type="RefSeq" id="WP_348397493.1">
    <property type="nucleotide sequence ID" value="NZ_CP136600.1"/>
</dbReference>
<reference evidence="1 2" key="1">
    <citation type="submission" date="2023-09" db="EMBL/GenBank/DDBJ databases">
        <authorList>
            <person name="Qi X."/>
        </authorList>
    </citation>
    <scope>NUCLEOTIDE SEQUENCE [LARGE SCALE GENOMIC DNA]</scope>
    <source>
        <strain evidence="1 2">S1-1</strain>
    </source>
</reference>
<protein>
    <recommendedName>
        <fullName evidence="3">Glycoamylase-like domain-containing protein</fullName>
    </recommendedName>
</protein>
<accession>A0ABZ0GST1</accession>
<gene>
    <name evidence="1" type="ORF">RI844_05780</name>
</gene>
<proteinExistence type="predicted"/>
<dbReference type="EMBL" id="CP136600">
    <property type="protein sequence ID" value="WOH38724.1"/>
    <property type="molecule type" value="Genomic_DNA"/>
</dbReference>
<organism evidence="1 2">
    <name type="scientific">Thalassotalea fonticola</name>
    <dbReference type="NCBI Taxonomy" id="3065649"/>
    <lineage>
        <taxon>Bacteria</taxon>
        <taxon>Pseudomonadati</taxon>
        <taxon>Pseudomonadota</taxon>
        <taxon>Gammaproteobacteria</taxon>
        <taxon>Alteromonadales</taxon>
        <taxon>Colwelliaceae</taxon>
        <taxon>Thalassotalea</taxon>
    </lineage>
</organism>